<sequence length="78" mass="8854">MTLPVPNDLAQEIADRIAAGQYKSEEDFVRAAVEALRRQDTELAAIEEGIAAWREGRVSDLDEFSAELRKEFGWEEDK</sequence>
<dbReference type="AlphaFoldDB" id="A0A518D6V5"/>
<evidence type="ECO:0008006" key="3">
    <source>
        <dbReference type="Google" id="ProtNLM"/>
    </source>
</evidence>
<dbReference type="Proteomes" id="UP000317429">
    <property type="component" value="Chromosome"/>
</dbReference>
<dbReference type="InterPro" id="IPR038296">
    <property type="entry name" value="ParD_sf"/>
</dbReference>
<dbReference type="Pfam" id="PF03693">
    <property type="entry name" value="ParD_antitoxin"/>
    <property type="match status" value="1"/>
</dbReference>
<dbReference type="Gene3D" id="6.10.10.120">
    <property type="entry name" value="Antitoxin ParD1-like"/>
    <property type="match status" value="1"/>
</dbReference>
<organism evidence="1 2">
    <name type="scientific">Pirellulimonas nuda</name>
    <dbReference type="NCBI Taxonomy" id="2528009"/>
    <lineage>
        <taxon>Bacteria</taxon>
        <taxon>Pseudomonadati</taxon>
        <taxon>Planctomycetota</taxon>
        <taxon>Planctomycetia</taxon>
        <taxon>Pirellulales</taxon>
        <taxon>Lacipirellulaceae</taxon>
        <taxon>Pirellulimonas</taxon>
    </lineage>
</organism>
<evidence type="ECO:0000313" key="2">
    <source>
        <dbReference type="Proteomes" id="UP000317429"/>
    </source>
</evidence>
<evidence type="ECO:0000313" key="1">
    <source>
        <dbReference type="EMBL" id="QDU87210.1"/>
    </source>
</evidence>
<dbReference type="InterPro" id="IPR022789">
    <property type="entry name" value="ParD"/>
</dbReference>
<accession>A0A518D6V5</accession>
<keyword evidence="2" id="KW-1185">Reference proteome</keyword>
<dbReference type="RefSeq" id="WP_145281138.1">
    <property type="nucleotide sequence ID" value="NZ_CP036291.1"/>
</dbReference>
<name>A0A518D6V5_9BACT</name>
<gene>
    <name evidence="1" type="ORF">Pla175_05670</name>
</gene>
<dbReference type="KEGG" id="pnd:Pla175_05670"/>
<reference evidence="1 2" key="1">
    <citation type="submission" date="2019-02" db="EMBL/GenBank/DDBJ databases">
        <title>Deep-cultivation of Planctomycetes and their phenomic and genomic characterization uncovers novel biology.</title>
        <authorList>
            <person name="Wiegand S."/>
            <person name="Jogler M."/>
            <person name="Boedeker C."/>
            <person name="Pinto D."/>
            <person name="Vollmers J."/>
            <person name="Rivas-Marin E."/>
            <person name="Kohn T."/>
            <person name="Peeters S.H."/>
            <person name="Heuer A."/>
            <person name="Rast P."/>
            <person name="Oberbeckmann S."/>
            <person name="Bunk B."/>
            <person name="Jeske O."/>
            <person name="Meyerdierks A."/>
            <person name="Storesund J.E."/>
            <person name="Kallscheuer N."/>
            <person name="Luecker S."/>
            <person name="Lage O.M."/>
            <person name="Pohl T."/>
            <person name="Merkel B.J."/>
            <person name="Hornburger P."/>
            <person name="Mueller R.-W."/>
            <person name="Bruemmer F."/>
            <person name="Labrenz M."/>
            <person name="Spormann A.M."/>
            <person name="Op den Camp H."/>
            <person name="Overmann J."/>
            <person name="Amann R."/>
            <person name="Jetten M.S.M."/>
            <person name="Mascher T."/>
            <person name="Medema M.H."/>
            <person name="Devos D.P."/>
            <person name="Kaster A.-K."/>
            <person name="Ovreas L."/>
            <person name="Rohde M."/>
            <person name="Galperin M.Y."/>
            <person name="Jogler C."/>
        </authorList>
    </citation>
    <scope>NUCLEOTIDE SEQUENCE [LARGE SCALE GENOMIC DNA]</scope>
    <source>
        <strain evidence="1 2">Pla175</strain>
    </source>
</reference>
<dbReference type="OrthoDB" id="290223at2"/>
<dbReference type="EMBL" id="CP036291">
    <property type="protein sequence ID" value="QDU87210.1"/>
    <property type="molecule type" value="Genomic_DNA"/>
</dbReference>
<protein>
    <recommendedName>
        <fullName evidence="3">Antitoxin ParD4</fullName>
    </recommendedName>
</protein>
<proteinExistence type="predicted"/>